<protein>
    <recommendedName>
        <fullName evidence="3">Carboxypeptidase-like regulatory domain-containing protein</fullName>
    </recommendedName>
</protein>
<keyword evidence="2" id="KW-1185">Reference proteome</keyword>
<dbReference type="RefSeq" id="WP_188223676.1">
    <property type="nucleotide sequence ID" value="NZ_JACVXD010000005.1"/>
</dbReference>
<comment type="caution">
    <text evidence="1">The sequence shown here is derived from an EMBL/GenBank/DDBJ whole genome shotgun (WGS) entry which is preliminary data.</text>
</comment>
<evidence type="ECO:0000313" key="1">
    <source>
        <dbReference type="EMBL" id="MBD0824373.1"/>
    </source>
</evidence>
<gene>
    <name evidence="1" type="ORF">ICJ85_10120</name>
</gene>
<dbReference type="SUPFAM" id="SSF49464">
    <property type="entry name" value="Carboxypeptidase regulatory domain-like"/>
    <property type="match status" value="1"/>
</dbReference>
<evidence type="ECO:0000313" key="2">
    <source>
        <dbReference type="Proteomes" id="UP000621516"/>
    </source>
</evidence>
<dbReference type="InterPro" id="IPR008969">
    <property type="entry name" value="CarboxyPept-like_regulatory"/>
</dbReference>
<sequence length="248" mass="28687">MNNITYLLFLILPISIYAQHVNGRVYNEKSTAKNIGVFNLTTRQYTYTNEDGDFTIKAAVNDTLLFSSEFYKPQQLIVQNKHYNMTNVIELKTQVNTLGTVSLSYTAKFNANKYQANLGEQIANDIKNRPYLYSPPPNPQGDLTLLVDLIRSLFKSKKIKETPPKPMTYKNFYALFNTNDFFSEDLLINDLNIERKHIPLFFDYCDAKQLKNDLLLPENKMILLDSLIKFSRTFKTHIAEVDSTLIKN</sequence>
<dbReference type="AlphaFoldDB" id="A0A8J6Q6B1"/>
<reference evidence="1 2" key="1">
    <citation type="journal article" date="2018" name="J. Microbiol.">
        <title>Aestuariibaculum marinum sp. nov., a marine bacterium isolated from seawater in South Korea.</title>
        <authorList>
            <person name="Choi J."/>
            <person name="Lee D."/>
            <person name="Jang J.H."/>
            <person name="Cha S."/>
            <person name="Seo T."/>
        </authorList>
    </citation>
    <scope>NUCLEOTIDE SEQUENCE [LARGE SCALE GENOMIC DNA]</scope>
    <source>
        <strain evidence="1 2">IP7</strain>
    </source>
</reference>
<proteinExistence type="predicted"/>
<evidence type="ECO:0008006" key="3">
    <source>
        <dbReference type="Google" id="ProtNLM"/>
    </source>
</evidence>
<dbReference type="Proteomes" id="UP000621516">
    <property type="component" value="Unassembled WGS sequence"/>
</dbReference>
<name>A0A8J6Q6B1_9FLAO</name>
<accession>A0A8J6Q6B1</accession>
<dbReference type="EMBL" id="JACVXD010000005">
    <property type="protein sequence ID" value="MBD0824373.1"/>
    <property type="molecule type" value="Genomic_DNA"/>
</dbReference>
<organism evidence="1 2">
    <name type="scientific">Aestuariibaculum marinum</name>
    <dbReference type="NCBI Taxonomy" id="2683592"/>
    <lineage>
        <taxon>Bacteria</taxon>
        <taxon>Pseudomonadati</taxon>
        <taxon>Bacteroidota</taxon>
        <taxon>Flavobacteriia</taxon>
        <taxon>Flavobacteriales</taxon>
        <taxon>Flavobacteriaceae</taxon>
    </lineage>
</organism>